<evidence type="ECO:0000313" key="8">
    <source>
        <dbReference type="EMBL" id="GLS14249.1"/>
    </source>
</evidence>
<dbReference type="SUPFAM" id="SSF54909">
    <property type="entry name" value="Dimeric alpha+beta barrel"/>
    <property type="match status" value="1"/>
</dbReference>
<evidence type="ECO:0000256" key="4">
    <source>
        <dbReference type="ARBA" id="ARBA00023002"/>
    </source>
</evidence>
<dbReference type="Proteomes" id="UP001156903">
    <property type="component" value="Unassembled WGS sequence"/>
</dbReference>
<dbReference type="InterPro" id="IPR011008">
    <property type="entry name" value="Dimeric_a/b-barrel"/>
</dbReference>
<evidence type="ECO:0000256" key="3">
    <source>
        <dbReference type="ARBA" id="ARBA00022723"/>
    </source>
</evidence>
<comment type="cofactor">
    <cofactor evidence="1">
        <name>heme b</name>
        <dbReference type="ChEBI" id="CHEBI:60344"/>
    </cofactor>
</comment>
<evidence type="ECO:0000256" key="2">
    <source>
        <dbReference type="ARBA" id="ARBA00022559"/>
    </source>
</evidence>
<evidence type="ECO:0000313" key="9">
    <source>
        <dbReference type="Proteomes" id="UP001156903"/>
    </source>
</evidence>
<dbReference type="RefSeq" id="WP_284307422.1">
    <property type="nucleotide sequence ID" value="NZ_BSPB01000010.1"/>
</dbReference>
<evidence type="ECO:0000256" key="6">
    <source>
        <dbReference type="SAM" id="MobiDB-lite"/>
    </source>
</evidence>
<keyword evidence="3" id="KW-0479">Metal-binding</keyword>
<gene>
    <name evidence="8" type="ORF">GCM10007935_16800</name>
</gene>
<evidence type="ECO:0000259" key="7">
    <source>
        <dbReference type="Pfam" id="PF20628"/>
    </source>
</evidence>
<keyword evidence="4" id="KW-0560">Oxidoreductase</keyword>
<protein>
    <recommendedName>
        <fullName evidence="7">Dyp-type peroxidase C-terminal domain-containing protein</fullName>
    </recommendedName>
</protein>
<dbReference type="PANTHER" id="PTHR30521">
    <property type="entry name" value="DEFERROCHELATASE/PEROXIDASE"/>
    <property type="match status" value="1"/>
</dbReference>
<dbReference type="EMBL" id="BSPB01000010">
    <property type="protein sequence ID" value="GLS14249.1"/>
    <property type="molecule type" value="Genomic_DNA"/>
</dbReference>
<dbReference type="PROSITE" id="PS51404">
    <property type="entry name" value="DYP_PEROXIDASE"/>
    <property type="match status" value="1"/>
</dbReference>
<keyword evidence="9" id="KW-1185">Reference proteome</keyword>
<comment type="caution">
    <text evidence="8">The sequence shown here is derived from an EMBL/GenBank/DDBJ whole genome shotgun (WGS) entry which is preliminary data.</text>
</comment>
<evidence type="ECO:0000256" key="1">
    <source>
        <dbReference type="ARBA" id="ARBA00001970"/>
    </source>
</evidence>
<name>A0ABQ6C5H3_9BURK</name>
<proteinExistence type="predicted"/>
<feature type="domain" description="Dyp-type peroxidase C-terminal" evidence="7">
    <location>
        <begin position="129"/>
        <end position="284"/>
    </location>
</feature>
<keyword evidence="2" id="KW-0575">Peroxidase</keyword>
<accession>A0ABQ6C5H3</accession>
<dbReference type="InterPro" id="IPR006314">
    <property type="entry name" value="Dyp_peroxidase"/>
</dbReference>
<feature type="region of interest" description="Disordered" evidence="6">
    <location>
        <begin position="190"/>
        <end position="211"/>
    </location>
</feature>
<evidence type="ECO:0000256" key="5">
    <source>
        <dbReference type="ARBA" id="ARBA00023004"/>
    </source>
</evidence>
<organism evidence="8 9">
    <name type="scientific">Hydrogenophaga electricum</name>
    <dbReference type="NCBI Taxonomy" id="1230953"/>
    <lineage>
        <taxon>Bacteria</taxon>
        <taxon>Pseudomonadati</taxon>
        <taxon>Pseudomonadota</taxon>
        <taxon>Betaproteobacteria</taxon>
        <taxon>Burkholderiales</taxon>
        <taxon>Comamonadaceae</taxon>
        <taxon>Hydrogenophaga</taxon>
    </lineage>
</organism>
<sequence length="296" mass="32234">MPVSDRAQPGILENIPAHGRYLTCQLRVGADPRTVLRRLASQADGRHTVVGLGASLVREIGAEVPGLRCFAGIEGARTKLPATPADLWLWLRGEDRGDLLIASRHLETLLAPAFDVQDITDAFRHAHGRDLTGYEDGTENPEGAEAETAALLPEGAGALAGSSFVAVQRWHHHMSRFEAMPRQQQDLTIGRERDSNEEIDDAPASAHVKRTAQESFDPEAFVLRRSMPWAESNQGGLVFTAFGHSFDAFEAQLRRMSGAEDGIVDALYSFTEPRTGAYFWCPPVQGGLVSLQAIGL</sequence>
<reference evidence="9" key="1">
    <citation type="journal article" date="2019" name="Int. J. Syst. Evol. Microbiol.">
        <title>The Global Catalogue of Microorganisms (GCM) 10K type strain sequencing project: providing services to taxonomists for standard genome sequencing and annotation.</title>
        <authorList>
            <consortium name="The Broad Institute Genomics Platform"/>
            <consortium name="The Broad Institute Genome Sequencing Center for Infectious Disease"/>
            <person name="Wu L."/>
            <person name="Ma J."/>
        </authorList>
    </citation>
    <scope>NUCLEOTIDE SEQUENCE [LARGE SCALE GENOMIC DNA]</scope>
    <source>
        <strain evidence="9">NBRC 109341</strain>
    </source>
</reference>
<dbReference type="PANTHER" id="PTHR30521:SF0">
    <property type="entry name" value="DYP-TYPE PEROXIDASE FAMILY PROTEIN"/>
    <property type="match status" value="1"/>
</dbReference>
<dbReference type="InterPro" id="IPR048328">
    <property type="entry name" value="Dyp_perox_C"/>
</dbReference>
<keyword evidence="5" id="KW-0408">Iron</keyword>
<dbReference type="NCBIfam" id="TIGR01413">
    <property type="entry name" value="Dyp_perox_fam"/>
    <property type="match status" value="1"/>
</dbReference>
<dbReference type="Pfam" id="PF20628">
    <property type="entry name" value="Dyp_perox_C"/>
    <property type="match status" value="1"/>
</dbReference>